<dbReference type="Pfam" id="PF00512">
    <property type="entry name" value="HisKA"/>
    <property type="match status" value="1"/>
</dbReference>
<dbReference type="SUPFAM" id="SSF55874">
    <property type="entry name" value="ATPase domain of HSP90 chaperone/DNA topoisomerase II/histidine kinase"/>
    <property type="match status" value="1"/>
</dbReference>
<keyword evidence="7" id="KW-0472">Membrane</keyword>
<comment type="catalytic activity">
    <reaction evidence="1">
        <text>ATP + protein L-histidine = ADP + protein N-phospho-L-histidine.</text>
        <dbReference type="EC" id="2.7.13.3"/>
    </reaction>
</comment>
<dbReference type="SMART" id="SM00387">
    <property type="entry name" value="HATPase_c"/>
    <property type="match status" value="1"/>
</dbReference>
<keyword evidence="6" id="KW-0902">Two-component regulatory system</keyword>
<evidence type="ECO:0000259" key="8">
    <source>
        <dbReference type="PROSITE" id="PS50109"/>
    </source>
</evidence>
<reference evidence="9 10" key="1">
    <citation type="submission" date="2020-08" db="EMBL/GenBank/DDBJ databases">
        <title>Functional genomics of gut bacteria from endangered species of beetles.</title>
        <authorList>
            <person name="Carlos-Shanley C."/>
        </authorList>
    </citation>
    <scope>NUCLEOTIDE SEQUENCE [LARGE SCALE GENOMIC DNA]</scope>
    <source>
        <strain evidence="9 10">S00151</strain>
    </source>
</reference>
<dbReference type="SUPFAM" id="SSF47384">
    <property type="entry name" value="Homodimeric domain of signal transducing histidine kinase"/>
    <property type="match status" value="1"/>
</dbReference>
<organism evidence="9 10">
    <name type="scientific">Chryseobacterium defluvii</name>
    <dbReference type="NCBI Taxonomy" id="160396"/>
    <lineage>
        <taxon>Bacteria</taxon>
        <taxon>Pseudomonadati</taxon>
        <taxon>Bacteroidota</taxon>
        <taxon>Flavobacteriia</taxon>
        <taxon>Flavobacteriales</taxon>
        <taxon>Weeksellaceae</taxon>
        <taxon>Chryseobacterium group</taxon>
        <taxon>Chryseobacterium</taxon>
    </lineage>
</organism>
<keyword evidence="10" id="KW-1185">Reference proteome</keyword>
<dbReference type="CDD" id="cd00075">
    <property type="entry name" value="HATPase"/>
    <property type="match status" value="1"/>
</dbReference>
<dbReference type="PROSITE" id="PS50109">
    <property type="entry name" value="HIS_KIN"/>
    <property type="match status" value="1"/>
</dbReference>
<dbReference type="PANTHER" id="PTHR45453:SF1">
    <property type="entry name" value="PHOSPHATE REGULON SENSOR PROTEIN PHOR"/>
    <property type="match status" value="1"/>
</dbReference>
<dbReference type="Pfam" id="PF02518">
    <property type="entry name" value="HATPase_c"/>
    <property type="match status" value="1"/>
</dbReference>
<dbReference type="SMART" id="SM00388">
    <property type="entry name" value="HisKA"/>
    <property type="match status" value="1"/>
</dbReference>
<dbReference type="Gene3D" id="3.30.565.10">
    <property type="entry name" value="Histidine kinase-like ATPase, C-terminal domain"/>
    <property type="match status" value="1"/>
</dbReference>
<dbReference type="InterPro" id="IPR036890">
    <property type="entry name" value="HATPase_C_sf"/>
</dbReference>
<evidence type="ECO:0000256" key="6">
    <source>
        <dbReference type="ARBA" id="ARBA00023012"/>
    </source>
</evidence>
<evidence type="ECO:0000256" key="5">
    <source>
        <dbReference type="ARBA" id="ARBA00022777"/>
    </source>
</evidence>
<dbReference type="RefSeq" id="WP_184189918.1">
    <property type="nucleotide sequence ID" value="NZ_JACHLE010000003.1"/>
</dbReference>
<dbReference type="CDD" id="cd00082">
    <property type="entry name" value="HisKA"/>
    <property type="match status" value="1"/>
</dbReference>
<feature type="transmembrane region" description="Helical" evidence="7">
    <location>
        <begin position="6"/>
        <end position="29"/>
    </location>
</feature>
<dbReference type="EC" id="2.7.13.3" evidence="2"/>
<evidence type="ECO:0000256" key="3">
    <source>
        <dbReference type="ARBA" id="ARBA00022553"/>
    </source>
</evidence>
<dbReference type="Gene3D" id="1.10.287.130">
    <property type="match status" value="1"/>
</dbReference>
<proteinExistence type="predicted"/>
<dbReference type="GO" id="GO:0000155">
    <property type="term" value="F:phosphorelay sensor kinase activity"/>
    <property type="evidence" value="ECO:0007669"/>
    <property type="project" value="InterPro"/>
</dbReference>
<feature type="transmembrane region" description="Helical" evidence="7">
    <location>
        <begin position="202"/>
        <end position="224"/>
    </location>
</feature>
<dbReference type="EMBL" id="JACHLE010000003">
    <property type="protein sequence ID" value="MBB4807216.1"/>
    <property type="molecule type" value="Genomic_DNA"/>
</dbReference>
<dbReference type="InterPro" id="IPR050351">
    <property type="entry name" value="BphY/WalK/GraS-like"/>
</dbReference>
<keyword evidence="4" id="KW-0808">Transferase</keyword>
<keyword evidence="7" id="KW-0812">Transmembrane</keyword>
<evidence type="ECO:0000256" key="4">
    <source>
        <dbReference type="ARBA" id="ARBA00022679"/>
    </source>
</evidence>
<dbReference type="PRINTS" id="PR00344">
    <property type="entry name" value="BCTRLSENSOR"/>
</dbReference>
<evidence type="ECO:0000256" key="7">
    <source>
        <dbReference type="SAM" id="Phobius"/>
    </source>
</evidence>
<keyword evidence="7" id="KW-1133">Transmembrane helix</keyword>
<name>A0A840KDI6_9FLAO</name>
<keyword evidence="5 9" id="KW-0418">Kinase</keyword>
<dbReference type="InterPro" id="IPR005467">
    <property type="entry name" value="His_kinase_dom"/>
</dbReference>
<dbReference type="GO" id="GO:0016036">
    <property type="term" value="P:cellular response to phosphate starvation"/>
    <property type="evidence" value="ECO:0007669"/>
    <property type="project" value="TreeGrafter"/>
</dbReference>
<dbReference type="AlphaFoldDB" id="A0A840KDI6"/>
<dbReference type="InterPro" id="IPR003594">
    <property type="entry name" value="HATPase_dom"/>
</dbReference>
<dbReference type="InterPro" id="IPR004358">
    <property type="entry name" value="Sig_transdc_His_kin-like_C"/>
</dbReference>
<feature type="domain" description="Histidine kinase" evidence="8">
    <location>
        <begin position="243"/>
        <end position="456"/>
    </location>
</feature>
<keyword evidence="3" id="KW-0597">Phosphoprotein</keyword>
<comment type="caution">
    <text evidence="9">The sequence shown here is derived from an EMBL/GenBank/DDBJ whole genome shotgun (WGS) entry which is preliminary data.</text>
</comment>
<sequence>MAFSKKIWLLFAGCLVVWLILCFIQYRLVRNSFRLEERVYIRQIEEKLKEPEYLSDSLDHKVMAELLLYLKNELSSGRRPDLSQFQQRAAKVTVSENIALKSLPGDCCIMEGISHTLQYPQIILYSQEKADTLLSRKSNPLLLTTALQNGSSKKIELGEELKKFSFNIHKNNIGNETPYRLEVIMQSLVYAKHWDRNIYKRMILTIIDSSVLILAVLTLFFLVFRALLKQKKIADITTSFANNMTHELKTPLASAGVAVKSLRTPEARLDEEWHNELLDQLNDQHNKIRRIMDSVLNSAMDKPWGMPQIKRTSLKVIVDDAEHMVINAGRPFSRTGSDQISIDTDPDLLLGILANLIDNAIKYTQPHTPVNIHYGITSDQFFIAVEDSGKAIPSKYQKYLFQKFFRVPREDGRHIRGLGLGLYLCRMQVTELGGNISYRVNKKGGNTFTIHLPYGKNQTAFS</sequence>
<dbReference type="PANTHER" id="PTHR45453">
    <property type="entry name" value="PHOSPHATE REGULON SENSOR PROTEIN PHOR"/>
    <property type="match status" value="1"/>
</dbReference>
<dbReference type="InterPro" id="IPR003661">
    <property type="entry name" value="HisK_dim/P_dom"/>
</dbReference>
<evidence type="ECO:0000256" key="2">
    <source>
        <dbReference type="ARBA" id="ARBA00012438"/>
    </source>
</evidence>
<gene>
    <name evidence="9" type="ORF">HNP38_002520</name>
</gene>
<evidence type="ECO:0000313" key="10">
    <source>
        <dbReference type="Proteomes" id="UP000592180"/>
    </source>
</evidence>
<dbReference type="Proteomes" id="UP000592180">
    <property type="component" value="Unassembled WGS sequence"/>
</dbReference>
<protein>
    <recommendedName>
        <fullName evidence="2">histidine kinase</fullName>
        <ecNumber evidence="2">2.7.13.3</ecNumber>
    </recommendedName>
</protein>
<dbReference type="GO" id="GO:0005886">
    <property type="term" value="C:plasma membrane"/>
    <property type="evidence" value="ECO:0007669"/>
    <property type="project" value="TreeGrafter"/>
</dbReference>
<evidence type="ECO:0000256" key="1">
    <source>
        <dbReference type="ARBA" id="ARBA00000085"/>
    </source>
</evidence>
<evidence type="ECO:0000313" key="9">
    <source>
        <dbReference type="EMBL" id="MBB4807216.1"/>
    </source>
</evidence>
<dbReference type="InterPro" id="IPR036097">
    <property type="entry name" value="HisK_dim/P_sf"/>
</dbReference>
<dbReference type="GO" id="GO:0004721">
    <property type="term" value="F:phosphoprotein phosphatase activity"/>
    <property type="evidence" value="ECO:0007669"/>
    <property type="project" value="TreeGrafter"/>
</dbReference>
<accession>A0A840KDI6</accession>